<dbReference type="Proteomes" id="UP000322080">
    <property type="component" value="Unassembled WGS sequence"/>
</dbReference>
<sequence length="132" mass="14568">MTTELAGMAEVTQLILDAELARLRRISDEVAGLRAAIADLDRDVRARAGQLAEPQDADCARMAGRDGPWLDWVAARRRALMGALADAAARREAQRVVTRRAFGRVEAISGLEQLGEAEQKQRAQRRLFTDAR</sequence>
<organism evidence="1 2">
    <name type="scientific">Maritimibacter fusiformis</name>
    <dbReference type="NCBI Taxonomy" id="2603819"/>
    <lineage>
        <taxon>Bacteria</taxon>
        <taxon>Pseudomonadati</taxon>
        <taxon>Pseudomonadota</taxon>
        <taxon>Alphaproteobacteria</taxon>
        <taxon>Rhodobacterales</taxon>
        <taxon>Roseobacteraceae</taxon>
        <taxon>Maritimibacter</taxon>
    </lineage>
</organism>
<dbReference type="AlphaFoldDB" id="A0A5D0R8R0"/>
<keyword evidence="2" id="KW-1185">Reference proteome</keyword>
<name>A0A5D0R8R0_9RHOB</name>
<evidence type="ECO:0000313" key="1">
    <source>
        <dbReference type="EMBL" id="TYB77892.1"/>
    </source>
</evidence>
<comment type="caution">
    <text evidence="1">The sequence shown here is derived from an EMBL/GenBank/DDBJ whole genome shotgun (WGS) entry which is preliminary data.</text>
</comment>
<evidence type="ECO:0008006" key="3">
    <source>
        <dbReference type="Google" id="ProtNLM"/>
    </source>
</evidence>
<accession>A0A5D0R8R0</accession>
<protein>
    <recommendedName>
        <fullName evidence="3">Flagellar FliJ protein</fullName>
    </recommendedName>
</protein>
<gene>
    <name evidence="1" type="ORF">FVF75_16775</name>
</gene>
<proteinExistence type="predicted"/>
<evidence type="ECO:0000313" key="2">
    <source>
        <dbReference type="Proteomes" id="UP000322080"/>
    </source>
</evidence>
<reference evidence="1 2" key="1">
    <citation type="submission" date="2019-08" db="EMBL/GenBank/DDBJ databases">
        <title>Identification of a novel species of the genus Boseongicola.</title>
        <authorList>
            <person name="Zhang X.-Q."/>
        </authorList>
    </citation>
    <scope>NUCLEOTIDE SEQUENCE [LARGE SCALE GENOMIC DNA]</scope>
    <source>
        <strain evidence="1 2">HY14</strain>
    </source>
</reference>
<dbReference type="RefSeq" id="WP_148379929.1">
    <property type="nucleotide sequence ID" value="NZ_VSIY01000015.1"/>
</dbReference>
<dbReference type="EMBL" id="VSIY01000015">
    <property type="protein sequence ID" value="TYB77892.1"/>
    <property type="molecule type" value="Genomic_DNA"/>
</dbReference>